<dbReference type="AlphaFoldDB" id="A0A2U8BSI1"/>
<dbReference type="InterPro" id="IPR018228">
    <property type="entry name" value="DNase_TatD-rel_CS"/>
</dbReference>
<dbReference type="InterPro" id="IPR015991">
    <property type="entry name" value="TatD/YcfH-like"/>
</dbReference>
<dbReference type="PANTHER" id="PTHR46124:SF2">
    <property type="entry name" value="D-AMINOACYL-TRNA DEACYLASE"/>
    <property type="match status" value="1"/>
</dbReference>
<evidence type="ECO:0000256" key="3">
    <source>
        <dbReference type="ARBA" id="ARBA00022801"/>
    </source>
</evidence>
<name>A0A2U8BSI1_9RICK</name>
<dbReference type="GO" id="GO:0046872">
    <property type="term" value="F:metal ion binding"/>
    <property type="evidence" value="ECO:0007669"/>
    <property type="project" value="UniProtKB-KW"/>
</dbReference>
<feature type="binding site" evidence="4">
    <location>
        <position position="10"/>
    </location>
    <ligand>
        <name>a divalent metal cation</name>
        <dbReference type="ChEBI" id="CHEBI:60240"/>
        <label>1</label>
    </ligand>
</feature>
<evidence type="ECO:0000313" key="5">
    <source>
        <dbReference type="EMBL" id="AWD33265.1"/>
    </source>
</evidence>
<dbReference type="NCBIfam" id="TIGR00010">
    <property type="entry name" value="YchF/TatD family DNA exonuclease"/>
    <property type="match status" value="1"/>
</dbReference>
<evidence type="ECO:0000256" key="1">
    <source>
        <dbReference type="ARBA" id="ARBA00009275"/>
    </source>
</evidence>
<feature type="binding site" evidence="4">
    <location>
        <position position="204"/>
    </location>
    <ligand>
        <name>a divalent metal cation</name>
        <dbReference type="ChEBI" id="CHEBI:60240"/>
        <label>1</label>
    </ligand>
</feature>
<proteinExistence type="inferred from homology"/>
<evidence type="ECO:0000313" key="6">
    <source>
        <dbReference type="Proteomes" id="UP000244519"/>
    </source>
</evidence>
<comment type="similarity">
    <text evidence="1">Belongs to the metallo-dependent hydrolases superfamily. TatD-type hydrolase family.</text>
</comment>
<dbReference type="FunFam" id="3.20.20.140:FF:000005">
    <property type="entry name" value="TatD family hydrolase"/>
    <property type="match status" value="1"/>
</dbReference>
<protein>
    <submittedName>
        <fullName evidence="5">DNA-binding protein</fullName>
    </submittedName>
</protein>
<accession>A0A2U8BSI1</accession>
<evidence type="ECO:0000256" key="4">
    <source>
        <dbReference type="PIRSR" id="PIRSR005902-1"/>
    </source>
</evidence>
<dbReference type="EMBL" id="CP025989">
    <property type="protein sequence ID" value="AWD33265.1"/>
    <property type="molecule type" value="Genomic_DNA"/>
</dbReference>
<dbReference type="GO" id="GO:0003677">
    <property type="term" value="F:DNA binding"/>
    <property type="evidence" value="ECO:0007669"/>
    <property type="project" value="UniProtKB-KW"/>
</dbReference>
<evidence type="ECO:0000256" key="2">
    <source>
        <dbReference type="ARBA" id="ARBA00022723"/>
    </source>
</evidence>
<dbReference type="GO" id="GO:0004536">
    <property type="term" value="F:DNA nuclease activity"/>
    <property type="evidence" value="ECO:0007669"/>
    <property type="project" value="InterPro"/>
</dbReference>
<dbReference type="Pfam" id="PF01026">
    <property type="entry name" value="TatD_DNase"/>
    <property type="match status" value="1"/>
</dbReference>
<dbReference type="RefSeq" id="WP_108673286.1">
    <property type="nucleotide sequence ID" value="NZ_CP025989.1"/>
</dbReference>
<dbReference type="OrthoDB" id="9810005at2"/>
<dbReference type="KEGG" id="fso:Fsol_00471"/>
<keyword evidence="6" id="KW-1185">Reference proteome</keyword>
<dbReference type="SUPFAM" id="SSF51556">
    <property type="entry name" value="Metallo-dependent hydrolases"/>
    <property type="match status" value="1"/>
</dbReference>
<dbReference type="InterPro" id="IPR032466">
    <property type="entry name" value="Metal_Hydrolase"/>
</dbReference>
<dbReference type="GO" id="GO:0005829">
    <property type="term" value="C:cytosol"/>
    <property type="evidence" value="ECO:0007669"/>
    <property type="project" value="TreeGrafter"/>
</dbReference>
<organism evidence="5 6">
    <name type="scientific">Candidatus Fokinia solitaria</name>
    <dbReference type="NCBI Taxonomy" id="1802984"/>
    <lineage>
        <taxon>Bacteria</taxon>
        <taxon>Pseudomonadati</taxon>
        <taxon>Pseudomonadota</taxon>
        <taxon>Alphaproteobacteria</taxon>
        <taxon>Rickettsiales</taxon>
        <taxon>Candidatus Midichloriaceae</taxon>
        <taxon>Candidatus Fokinia</taxon>
    </lineage>
</organism>
<gene>
    <name evidence="5" type="ORF">Fsol_00471</name>
</gene>
<feature type="binding site" evidence="4">
    <location>
        <position position="154"/>
    </location>
    <ligand>
        <name>a divalent metal cation</name>
        <dbReference type="ChEBI" id="CHEBI:60240"/>
        <label>2</label>
    </ligand>
</feature>
<feature type="binding site" evidence="4">
    <location>
        <position position="12"/>
    </location>
    <ligand>
        <name>a divalent metal cation</name>
        <dbReference type="ChEBI" id="CHEBI:60240"/>
        <label>1</label>
    </ligand>
</feature>
<dbReference type="Gene3D" id="3.20.20.140">
    <property type="entry name" value="Metal-dependent hydrolases"/>
    <property type="match status" value="1"/>
</dbReference>
<dbReference type="PROSITE" id="PS01137">
    <property type="entry name" value="TATD_1"/>
    <property type="match status" value="1"/>
</dbReference>
<feature type="binding site" evidence="4">
    <location>
        <position position="94"/>
    </location>
    <ligand>
        <name>a divalent metal cation</name>
        <dbReference type="ChEBI" id="CHEBI:60240"/>
        <label>1</label>
    </ligand>
</feature>
<feature type="binding site" evidence="4">
    <location>
        <position position="130"/>
    </location>
    <ligand>
        <name>a divalent metal cation</name>
        <dbReference type="ChEBI" id="CHEBI:60240"/>
        <label>2</label>
    </ligand>
</feature>
<dbReference type="GO" id="GO:0016788">
    <property type="term" value="F:hydrolase activity, acting on ester bonds"/>
    <property type="evidence" value="ECO:0007669"/>
    <property type="project" value="InterPro"/>
</dbReference>
<dbReference type="PIRSF" id="PIRSF005902">
    <property type="entry name" value="DNase_TatD"/>
    <property type="match status" value="1"/>
</dbReference>
<dbReference type="PANTHER" id="PTHR46124">
    <property type="entry name" value="D-AMINOACYL-TRNA DEACYLASE"/>
    <property type="match status" value="1"/>
</dbReference>
<dbReference type="InterPro" id="IPR001130">
    <property type="entry name" value="TatD-like"/>
</dbReference>
<dbReference type="Proteomes" id="UP000244519">
    <property type="component" value="Chromosome"/>
</dbReference>
<keyword evidence="3" id="KW-0378">Hydrolase</keyword>
<keyword evidence="2 4" id="KW-0479">Metal-binding</keyword>
<reference evidence="5 6" key="1">
    <citation type="journal article" date="2018" name="Genome Biol. Evol.">
        <title>The Genome Sequence of "Candidatus Fokinia solitaria": Insights on Reductive Evolution in Rickettsiales.</title>
        <authorList>
            <person name="Floriano A.M."/>
            <person name="Castelli M."/>
            <person name="Krenek S."/>
            <person name="Berendonk T.U."/>
            <person name="Bazzocchi C."/>
            <person name="Petroni G."/>
            <person name="Sassera D."/>
        </authorList>
    </citation>
    <scope>NUCLEOTIDE SEQUENCE [LARGE SCALE GENOMIC DNA]</scope>
    <source>
        <strain evidence="5">Rio ETE_ALG 3VII</strain>
    </source>
</reference>
<keyword evidence="5" id="KW-0238">DNA-binding</keyword>
<dbReference type="PROSITE" id="PS01090">
    <property type="entry name" value="TATD_2"/>
    <property type="match status" value="1"/>
</dbReference>
<sequence>MYPRVFVDSHCHLNLNALADRASIIEEANRAGVFLLNTISTKRSEWKELHSVALANDCVFYTVGVHPLNVDDSDITTCSFEEYVSHHKMIGIGEIGLDFHLPNVNKVRQIEAFEYQLEVSTMRNLPVVIHQRDAHDEMLRTLQKFKGRVRGVIHCFTGTYDMAVSYIDLGFYISFSGIITFNGADIIRECASKIPMDKVLIETDSPYLAPVPYRGKTNFPRNVVEIAKKIAILRGVTIEEIGKITTDNFFALFDRNDMRNKFFREI</sequence>
<dbReference type="CDD" id="cd01310">
    <property type="entry name" value="TatD_DNAse"/>
    <property type="match status" value="1"/>
</dbReference>